<dbReference type="SMART" id="SM00983">
    <property type="entry name" value="TPK_B1_binding"/>
    <property type="match status" value="1"/>
</dbReference>
<dbReference type="InterPro" id="IPR036759">
    <property type="entry name" value="TPK_catalytic_sf"/>
</dbReference>
<dbReference type="SUPFAM" id="SSF63862">
    <property type="entry name" value="Thiamin pyrophosphokinase, substrate-binding domain"/>
    <property type="match status" value="1"/>
</dbReference>
<dbReference type="NCBIfam" id="TIGR01378">
    <property type="entry name" value="thi_PPkinase"/>
    <property type="match status" value="1"/>
</dbReference>
<dbReference type="PANTHER" id="PTHR41299:SF1">
    <property type="entry name" value="THIAMINE PYROPHOSPHOKINASE"/>
    <property type="match status" value="1"/>
</dbReference>
<evidence type="ECO:0000256" key="2">
    <source>
        <dbReference type="ARBA" id="ARBA00022741"/>
    </source>
</evidence>
<dbReference type="EC" id="2.7.6.2" evidence="5"/>
<proteinExistence type="predicted"/>
<dbReference type="CDD" id="cd07995">
    <property type="entry name" value="TPK"/>
    <property type="match status" value="1"/>
</dbReference>
<dbReference type="RefSeq" id="WP_023055356.1">
    <property type="nucleotide sequence ID" value="NZ_JAUSTN010000003.1"/>
</dbReference>
<evidence type="ECO:0000313" key="8">
    <source>
        <dbReference type="Proteomes" id="UP001236559"/>
    </source>
</evidence>
<dbReference type="GO" id="GO:0004788">
    <property type="term" value="F:thiamine diphosphokinase activity"/>
    <property type="evidence" value="ECO:0007669"/>
    <property type="project" value="UniProtKB-EC"/>
</dbReference>
<dbReference type="Proteomes" id="UP001236559">
    <property type="component" value="Unassembled WGS sequence"/>
</dbReference>
<keyword evidence="8" id="KW-1185">Reference proteome</keyword>
<accession>A0ABU0ATI1</accession>
<dbReference type="Pfam" id="PF04263">
    <property type="entry name" value="TPK_catalytic"/>
    <property type="match status" value="1"/>
</dbReference>
<dbReference type="PANTHER" id="PTHR41299">
    <property type="entry name" value="THIAMINE PYROPHOSPHOKINASE"/>
    <property type="match status" value="1"/>
</dbReference>
<organism evidence="7 8">
    <name type="scientific">Peptoniphilus koenoeneniae</name>
    <dbReference type="NCBI Taxonomy" id="507751"/>
    <lineage>
        <taxon>Bacteria</taxon>
        <taxon>Bacillati</taxon>
        <taxon>Bacillota</taxon>
        <taxon>Tissierellia</taxon>
        <taxon>Tissierellales</taxon>
        <taxon>Peptoniphilaceae</taxon>
        <taxon>Peptoniphilus</taxon>
    </lineage>
</organism>
<gene>
    <name evidence="7" type="ORF">J2S72_000593</name>
</gene>
<sequence>MKATVISGGKKLDPTIIKREIKNSYIICADSGIKNLRDLKIKPDLLLGDFDSIEDLDRKKLEDKEIEILKFPKEKDGTDTEMALEEAIKRGFDQITILAMSGTRLDHTLANLFLLEKIYNKKIKAKAVDNNNEIIFAGPGQYIFKKDENYKYISLVPVSEEVIFSTENMAYEVKSLLIKRETSRAISNEMKKGKEASKIIIEKGKTFIIRSVD</sequence>
<evidence type="ECO:0000256" key="5">
    <source>
        <dbReference type="NCBIfam" id="TIGR01378"/>
    </source>
</evidence>
<evidence type="ECO:0000256" key="1">
    <source>
        <dbReference type="ARBA" id="ARBA00022679"/>
    </source>
</evidence>
<comment type="caution">
    <text evidence="7">The sequence shown here is derived from an EMBL/GenBank/DDBJ whole genome shotgun (WGS) entry which is preliminary data.</text>
</comment>
<keyword evidence="4" id="KW-0067">ATP-binding</keyword>
<dbReference type="Pfam" id="PF04265">
    <property type="entry name" value="TPK_B1_binding"/>
    <property type="match status" value="1"/>
</dbReference>
<dbReference type="EMBL" id="JAUSTN010000003">
    <property type="protein sequence ID" value="MDQ0274576.1"/>
    <property type="molecule type" value="Genomic_DNA"/>
</dbReference>
<keyword evidence="3" id="KW-0418">Kinase</keyword>
<dbReference type="InterPro" id="IPR007371">
    <property type="entry name" value="TPK_catalytic"/>
</dbReference>
<evidence type="ECO:0000256" key="4">
    <source>
        <dbReference type="ARBA" id="ARBA00022840"/>
    </source>
</evidence>
<evidence type="ECO:0000259" key="6">
    <source>
        <dbReference type="SMART" id="SM00983"/>
    </source>
</evidence>
<evidence type="ECO:0000313" key="7">
    <source>
        <dbReference type="EMBL" id="MDQ0274576.1"/>
    </source>
</evidence>
<dbReference type="InterPro" id="IPR053149">
    <property type="entry name" value="TPK"/>
</dbReference>
<evidence type="ECO:0000256" key="3">
    <source>
        <dbReference type="ARBA" id="ARBA00022777"/>
    </source>
</evidence>
<dbReference type="InterPro" id="IPR007373">
    <property type="entry name" value="Thiamin_PyroPKinase_B1-bd"/>
</dbReference>
<protein>
    <recommendedName>
        <fullName evidence="5">Thiamine diphosphokinase</fullName>
        <ecNumber evidence="5">2.7.6.2</ecNumber>
    </recommendedName>
</protein>
<dbReference type="Gene3D" id="3.40.50.10240">
    <property type="entry name" value="Thiamin pyrophosphokinase, catalytic domain"/>
    <property type="match status" value="1"/>
</dbReference>
<dbReference type="InterPro" id="IPR036371">
    <property type="entry name" value="TPK_B1-bd_sf"/>
</dbReference>
<reference evidence="7 8" key="1">
    <citation type="submission" date="2023-07" db="EMBL/GenBank/DDBJ databases">
        <title>Genomic Encyclopedia of Type Strains, Phase IV (KMG-IV): sequencing the most valuable type-strain genomes for metagenomic binning, comparative biology and taxonomic classification.</title>
        <authorList>
            <person name="Goeker M."/>
        </authorList>
    </citation>
    <scope>NUCLEOTIDE SEQUENCE [LARGE SCALE GENOMIC DNA]</scope>
    <source>
        <strain evidence="7 8">DSM 22616</strain>
    </source>
</reference>
<name>A0ABU0ATI1_9FIRM</name>
<keyword evidence="2" id="KW-0547">Nucleotide-binding</keyword>
<keyword evidence="1 7" id="KW-0808">Transferase</keyword>
<dbReference type="SUPFAM" id="SSF63999">
    <property type="entry name" value="Thiamin pyrophosphokinase, catalytic domain"/>
    <property type="match status" value="1"/>
</dbReference>
<feature type="domain" description="Thiamin pyrophosphokinase thiamin-binding" evidence="6">
    <location>
        <begin position="140"/>
        <end position="207"/>
    </location>
</feature>
<dbReference type="InterPro" id="IPR006282">
    <property type="entry name" value="Thi_PPkinase"/>
</dbReference>